<keyword evidence="2" id="KW-1185">Reference proteome</keyword>
<name>A0A9D4L6D1_DREPO</name>
<reference evidence="1" key="2">
    <citation type="submission" date="2020-11" db="EMBL/GenBank/DDBJ databases">
        <authorList>
            <person name="McCartney M.A."/>
            <person name="Auch B."/>
            <person name="Kono T."/>
            <person name="Mallez S."/>
            <person name="Becker A."/>
            <person name="Gohl D.M."/>
            <person name="Silverstein K.A.T."/>
            <person name="Koren S."/>
            <person name="Bechman K.B."/>
            <person name="Herman A."/>
            <person name="Abrahante J.E."/>
            <person name="Garbe J."/>
        </authorList>
    </citation>
    <scope>NUCLEOTIDE SEQUENCE</scope>
    <source>
        <strain evidence="1">Duluth1</strain>
        <tissue evidence="1">Whole animal</tissue>
    </source>
</reference>
<comment type="caution">
    <text evidence="1">The sequence shown here is derived from an EMBL/GenBank/DDBJ whole genome shotgun (WGS) entry which is preliminary data.</text>
</comment>
<accession>A0A9D4L6D1</accession>
<evidence type="ECO:0000313" key="2">
    <source>
        <dbReference type="Proteomes" id="UP000828390"/>
    </source>
</evidence>
<dbReference type="AlphaFoldDB" id="A0A9D4L6D1"/>
<organism evidence="1 2">
    <name type="scientific">Dreissena polymorpha</name>
    <name type="common">Zebra mussel</name>
    <name type="synonym">Mytilus polymorpha</name>
    <dbReference type="NCBI Taxonomy" id="45954"/>
    <lineage>
        <taxon>Eukaryota</taxon>
        <taxon>Metazoa</taxon>
        <taxon>Spiralia</taxon>
        <taxon>Lophotrochozoa</taxon>
        <taxon>Mollusca</taxon>
        <taxon>Bivalvia</taxon>
        <taxon>Autobranchia</taxon>
        <taxon>Heteroconchia</taxon>
        <taxon>Euheterodonta</taxon>
        <taxon>Imparidentia</taxon>
        <taxon>Neoheterodontei</taxon>
        <taxon>Myida</taxon>
        <taxon>Dreissenoidea</taxon>
        <taxon>Dreissenidae</taxon>
        <taxon>Dreissena</taxon>
    </lineage>
</organism>
<protein>
    <submittedName>
        <fullName evidence="1">Uncharacterized protein</fullName>
    </submittedName>
</protein>
<gene>
    <name evidence="1" type="ORF">DPMN_093771</name>
</gene>
<reference evidence="1" key="1">
    <citation type="journal article" date="2019" name="bioRxiv">
        <title>The Genome of the Zebra Mussel, Dreissena polymorpha: A Resource for Invasive Species Research.</title>
        <authorList>
            <person name="McCartney M.A."/>
            <person name="Auch B."/>
            <person name="Kono T."/>
            <person name="Mallez S."/>
            <person name="Zhang Y."/>
            <person name="Obille A."/>
            <person name="Becker A."/>
            <person name="Abrahante J.E."/>
            <person name="Garbe J."/>
            <person name="Badalamenti J.P."/>
            <person name="Herman A."/>
            <person name="Mangelson H."/>
            <person name="Liachko I."/>
            <person name="Sullivan S."/>
            <person name="Sone E.D."/>
            <person name="Koren S."/>
            <person name="Silverstein K.A.T."/>
            <person name="Beckman K.B."/>
            <person name="Gohl D.M."/>
        </authorList>
    </citation>
    <scope>NUCLEOTIDE SEQUENCE</scope>
    <source>
        <strain evidence="1">Duluth1</strain>
        <tissue evidence="1">Whole animal</tissue>
    </source>
</reference>
<proteinExistence type="predicted"/>
<dbReference type="Proteomes" id="UP000828390">
    <property type="component" value="Unassembled WGS sequence"/>
</dbReference>
<sequence>MTKRIASKYTKPERPVRCRNGRMIADGGHWSGTRHSASTSSTIRMCLTALTGSPSGDY</sequence>
<dbReference type="EMBL" id="JAIWYP010000003">
    <property type="protein sequence ID" value="KAH3851291.1"/>
    <property type="molecule type" value="Genomic_DNA"/>
</dbReference>
<evidence type="ECO:0000313" key="1">
    <source>
        <dbReference type="EMBL" id="KAH3851291.1"/>
    </source>
</evidence>